<sequence length="68" mass="7844">MIASFLKIEWLGENKKTPARLFKRAGAFARFAIEDAYRIGDAEGLVKEFRAKKQSRMLYTNLQSFSIN</sequence>
<reference evidence="1 2" key="1">
    <citation type="submission" date="2010-12" db="EMBL/GenBank/DDBJ databases">
        <authorList>
            <person name="Muzny D."/>
            <person name="Qin X."/>
            <person name="Deng J."/>
            <person name="Jiang H."/>
            <person name="Liu Y."/>
            <person name="Qu J."/>
            <person name="Song X.-Z."/>
            <person name="Zhang L."/>
            <person name="Thornton R."/>
            <person name="Coyle M."/>
            <person name="Francisco L."/>
            <person name="Jackson L."/>
            <person name="Javaid M."/>
            <person name="Korchina V."/>
            <person name="Kovar C."/>
            <person name="Mata R."/>
            <person name="Mathew T."/>
            <person name="Ngo R."/>
            <person name="Nguyen L."/>
            <person name="Nguyen N."/>
            <person name="Okwuonu G."/>
            <person name="Ongeri F."/>
            <person name="Pham C."/>
            <person name="Simmons D."/>
            <person name="Wilczek-Boney K."/>
            <person name="Hale W."/>
            <person name="Jakkamsetti A."/>
            <person name="Pham P."/>
            <person name="Ruth R."/>
            <person name="San Lucas F."/>
            <person name="Warren J."/>
            <person name="Zhang J."/>
            <person name="Zhao Z."/>
            <person name="Zhou C."/>
            <person name="Zhu D."/>
            <person name="Lee S."/>
            <person name="Bess C."/>
            <person name="Blankenburg K."/>
            <person name="Forbes L."/>
            <person name="Fu Q."/>
            <person name="Gubbala S."/>
            <person name="Hirani K."/>
            <person name="Jayaseelan J.C."/>
            <person name="Lara F."/>
            <person name="Munidasa M."/>
            <person name="Palculict T."/>
            <person name="Patil S."/>
            <person name="Pu L.-L."/>
            <person name="Saada N."/>
            <person name="Tang L."/>
            <person name="Weissenberger G."/>
            <person name="Zhu Y."/>
            <person name="Hemphill L."/>
            <person name="Shang Y."/>
            <person name="Youmans B."/>
            <person name="Ayvaz T."/>
            <person name="Ross M."/>
            <person name="Santibanez J."/>
            <person name="Aqrawi P."/>
            <person name="Gross S."/>
            <person name="Joshi V."/>
            <person name="Fowler G."/>
            <person name="Nazareth L."/>
            <person name="Reid J."/>
            <person name="Worley K."/>
            <person name="Petrosino J."/>
            <person name="Highlander S."/>
            <person name="Gibbs R."/>
        </authorList>
    </citation>
    <scope>NUCLEOTIDE SEQUENCE [LARGE SCALE GENOMIC DNA]</scope>
    <source>
        <strain evidence="1 2">ATCC 23263</strain>
    </source>
</reference>
<dbReference type="Proteomes" id="UP000004754">
    <property type="component" value="Unassembled WGS sequence"/>
</dbReference>
<dbReference type="STRING" id="887929.HMP0721_0121"/>
<name>E6MDN9_9FIRM</name>
<evidence type="ECO:0000313" key="1">
    <source>
        <dbReference type="EMBL" id="EFV02648.1"/>
    </source>
</evidence>
<keyword evidence="2" id="KW-1185">Reference proteome</keyword>
<protein>
    <submittedName>
        <fullName evidence="1">Uncharacterized protein</fullName>
    </submittedName>
</protein>
<organism evidence="1 2">
    <name type="scientific">Pseudoramibacter alactolyticus ATCC 23263</name>
    <dbReference type="NCBI Taxonomy" id="887929"/>
    <lineage>
        <taxon>Bacteria</taxon>
        <taxon>Bacillati</taxon>
        <taxon>Bacillota</taxon>
        <taxon>Clostridia</taxon>
        <taxon>Eubacteriales</taxon>
        <taxon>Eubacteriaceae</taxon>
        <taxon>Pseudoramibacter</taxon>
    </lineage>
</organism>
<proteinExistence type="predicted"/>
<dbReference type="AlphaFoldDB" id="E6MDN9"/>
<gene>
    <name evidence="1" type="ORF">HMP0721_0121</name>
</gene>
<comment type="caution">
    <text evidence="1">The sequence shown here is derived from an EMBL/GenBank/DDBJ whole genome shotgun (WGS) entry which is preliminary data.</text>
</comment>
<dbReference type="EMBL" id="AEQN01000005">
    <property type="protein sequence ID" value="EFV02648.1"/>
    <property type="molecule type" value="Genomic_DNA"/>
</dbReference>
<accession>E6MDN9</accession>
<evidence type="ECO:0000313" key="2">
    <source>
        <dbReference type="Proteomes" id="UP000004754"/>
    </source>
</evidence>
<dbReference type="HOGENOM" id="CLU_2790735_0_0_9"/>